<dbReference type="AlphaFoldDB" id="A0A1R0KJL8"/>
<accession>A0A1R0KJL8</accession>
<reference evidence="1 2" key="1">
    <citation type="submission" date="2016-01" db="EMBL/GenBank/DDBJ databases">
        <title>Amycolatopsis coloradensis genome sequencing and assembly.</title>
        <authorList>
            <person name="Mayilraj S."/>
        </authorList>
    </citation>
    <scope>NUCLEOTIDE SEQUENCE [LARGE SCALE GENOMIC DNA]</scope>
    <source>
        <strain evidence="1 2">DSM 44225</strain>
    </source>
</reference>
<comment type="caution">
    <text evidence="1">The sequence shown here is derived from an EMBL/GenBank/DDBJ whole genome shotgun (WGS) entry which is preliminary data.</text>
</comment>
<protein>
    <submittedName>
        <fullName evidence="1">Uncharacterized protein</fullName>
    </submittedName>
</protein>
<organism evidence="1 2">
    <name type="scientific">Amycolatopsis coloradensis</name>
    <dbReference type="NCBI Taxonomy" id="76021"/>
    <lineage>
        <taxon>Bacteria</taxon>
        <taxon>Bacillati</taxon>
        <taxon>Actinomycetota</taxon>
        <taxon>Actinomycetes</taxon>
        <taxon>Pseudonocardiales</taxon>
        <taxon>Pseudonocardiaceae</taxon>
        <taxon>Amycolatopsis</taxon>
    </lineage>
</organism>
<gene>
    <name evidence="1" type="ORF">BS329_31755</name>
</gene>
<evidence type="ECO:0000313" key="2">
    <source>
        <dbReference type="Proteomes" id="UP000187486"/>
    </source>
</evidence>
<name>A0A1R0KJL8_9PSEU</name>
<proteinExistence type="predicted"/>
<sequence>MDDVADCLLSVAWKIFPLMGKPPGRPETRAEEIRSFLVDACHGAGMRAREWAAAHGTGTETDHRPFLRLAEVCADANLYLGMVSGVLVVDPERVHRRWAEIEALVHEARGLAESVTEFLDGRAAFAAGA</sequence>
<dbReference type="Proteomes" id="UP000187486">
    <property type="component" value="Unassembled WGS sequence"/>
</dbReference>
<keyword evidence="2" id="KW-1185">Reference proteome</keyword>
<dbReference type="STRING" id="76021.BS329_31755"/>
<evidence type="ECO:0000313" key="1">
    <source>
        <dbReference type="EMBL" id="OLZ46245.1"/>
    </source>
</evidence>
<dbReference type="EMBL" id="MQUQ01000018">
    <property type="protein sequence ID" value="OLZ46245.1"/>
    <property type="molecule type" value="Genomic_DNA"/>
</dbReference>